<evidence type="ECO:0000256" key="2">
    <source>
        <dbReference type="ARBA" id="ARBA00022525"/>
    </source>
</evidence>
<dbReference type="GO" id="GO:0031012">
    <property type="term" value="C:extracellular matrix"/>
    <property type="evidence" value="ECO:0007669"/>
    <property type="project" value="TreeGrafter"/>
</dbReference>
<feature type="domain" description="C1q" evidence="4">
    <location>
        <begin position="98"/>
        <end position="237"/>
    </location>
</feature>
<evidence type="ECO:0000259" key="4">
    <source>
        <dbReference type="PROSITE" id="PS50871"/>
    </source>
</evidence>
<evidence type="ECO:0000313" key="5">
    <source>
        <dbReference type="EMBL" id="CAG2202097.1"/>
    </source>
</evidence>
<dbReference type="OrthoDB" id="6090657at2759"/>
<comment type="subcellular location">
    <subcellularLocation>
        <location evidence="1">Secreted</location>
    </subcellularLocation>
</comment>
<dbReference type="SMART" id="SM00110">
    <property type="entry name" value="C1Q"/>
    <property type="match status" value="1"/>
</dbReference>
<dbReference type="SUPFAM" id="SSF56219">
    <property type="entry name" value="DNase I-like"/>
    <property type="match status" value="1"/>
</dbReference>
<proteinExistence type="predicted"/>
<dbReference type="Gene3D" id="2.60.120.40">
    <property type="match status" value="1"/>
</dbReference>
<dbReference type="PROSITE" id="PS50871">
    <property type="entry name" value="C1Q"/>
    <property type="match status" value="1"/>
</dbReference>
<keyword evidence="3" id="KW-0732">Signal</keyword>
<dbReference type="InterPro" id="IPR036691">
    <property type="entry name" value="Endo/exonu/phosph_ase_sf"/>
</dbReference>
<reference evidence="5" key="1">
    <citation type="submission" date="2021-03" db="EMBL/GenBank/DDBJ databases">
        <authorList>
            <person name="Bekaert M."/>
        </authorList>
    </citation>
    <scope>NUCLEOTIDE SEQUENCE</scope>
</reference>
<feature type="signal peptide" evidence="3">
    <location>
        <begin position="1"/>
        <end position="23"/>
    </location>
</feature>
<protein>
    <submittedName>
        <fullName evidence="5">Heavy metal-binding protein HIP</fullName>
    </submittedName>
</protein>
<dbReference type="InterPro" id="IPR008983">
    <property type="entry name" value="Tumour_necrosis_fac-like_dom"/>
</dbReference>
<gene>
    <name evidence="5" type="ORF">MEDL_16666</name>
</gene>
<dbReference type="GO" id="GO:0005576">
    <property type="term" value="C:extracellular region"/>
    <property type="evidence" value="ECO:0007669"/>
    <property type="project" value="UniProtKB-SubCell"/>
</dbReference>
<dbReference type="InterPro" id="IPR050392">
    <property type="entry name" value="Collagen/C1q_domain"/>
</dbReference>
<name>A0A8S3R300_MYTED</name>
<organism evidence="5 6">
    <name type="scientific">Mytilus edulis</name>
    <name type="common">Blue mussel</name>
    <dbReference type="NCBI Taxonomy" id="6550"/>
    <lineage>
        <taxon>Eukaryota</taxon>
        <taxon>Metazoa</taxon>
        <taxon>Spiralia</taxon>
        <taxon>Lophotrochozoa</taxon>
        <taxon>Mollusca</taxon>
        <taxon>Bivalvia</taxon>
        <taxon>Autobranchia</taxon>
        <taxon>Pteriomorphia</taxon>
        <taxon>Mytilida</taxon>
        <taxon>Mytiloidea</taxon>
        <taxon>Mytilidae</taxon>
        <taxon>Mytilinae</taxon>
        <taxon>Mytilus</taxon>
    </lineage>
</organism>
<dbReference type="PANTHER" id="PTHR15427">
    <property type="entry name" value="EMILIN ELASTIN MICROFIBRIL INTERFACE-LOCATED PROTEIN ELASTIN MICROFIBRIL INTERFACER"/>
    <property type="match status" value="1"/>
</dbReference>
<dbReference type="SUPFAM" id="SSF49842">
    <property type="entry name" value="TNF-like"/>
    <property type="match status" value="1"/>
</dbReference>
<dbReference type="EMBL" id="CAJPWZ010000876">
    <property type="protein sequence ID" value="CAG2202097.1"/>
    <property type="molecule type" value="Genomic_DNA"/>
</dbReference>
<keyword evidence="2" id="KW-0964">Secreted</keyword>
<accession>A0A8S3R300</accession>
<sequence length="485" mass="55891">MGRYHISLLVLFCVISLFDQGSTTPVAEPHHDAPLMPIIGHRTASLKAEFDLTSLNAQLKKNVHHIIEKEFHAAQNNTHEIEDLHHEITQLHKEVEYLKSHHVAFSAELTHPIENMVADEVVHFDKVRVNSGGCYCADTGKFVAEEEGYFYFSVTICTKRDSVLEFALHVEDHEEMIIHADAEHLELGCASNSEIVHLQKGDHVEVTRHGICAVKLSKHGYESLCIIGTLLPSTNHSAEEYLQYFQTVCSIYDRMSVDCVTVIGGDFNTDIAVTSLSSKSKNVIDFITKNNLSPVPLMSGRKGPDFTFRSKDMTRKTMIDFIFIPEFFCNGFTNLEVRNDCPFNVSDHYPVLIFLDMNLLCNTSNKFHLYRKVLLWSRCDEWEKKYYQTELDKLLNFEVLPLNSCEINENYIEHINSNIVNVVHIAANSCIPTGKFRHYLKPYWKSNNLDYYHNEQRQARKTWLSMGQTRNNDNIFYKQYKCGHR</sequence>
<comment type="caution">
    <text evidence="5">The sequence shown here is derived from an EMBL/GenBank/DDBJ whole genome shotgun (WGS) entry which is preliminary data.</text>
</comment>
<dbReference type="AlphaFoldDB" id="A0A8S3R300"/>
<dbReference type="Pfam" id="PF00386">
    <property type="entry name" value="C1q"/>
    <property type="match status" value="1"/>
</dbReference>
<dbReference type="PANTHER" id="PTHR15427:SF2">
    <property type="entry name" value="EMILIN-3"/>
    <property type="match status" value="1"/>
</dbReference>
<keyword evidence="6" id="KW-1185">Reference proteome</keyword>
<evidence type="ECO:0000313" key="6">
    <source>
        <dbReference type="Proteomes" id="UP000683360"/>
    </source>
</evidence>
<evidence type="ECO:0000256" key="1">
    <source>
        <dbReference type="ARBA" id="ARBA00004613"/>
    </source>
</evidence>
<evidence type="ECO:0000256" key="3">
    <source>
        <dbReference type="SAM" id="SignalP"/>
    </source>
</evidence>
<dbReference type="Proteomes" id="UP000683360">
    <property type="component" value="Unassembled WGS sequence"/>
</dbReference>
<dbReference type="InterPro" id="IPR001073">
    <property type="entry name" value="C1q_dom"/>
</dbReference>
<dbReference type="Gene3D" id="3.60.10.10">
    <property type="entry name" value="Endonuclease/exonuclease/phosphatase"/>
    <property type="match status" value="1"/>
</dbReference>
<feature type="chain" id="PRO_5035818964" evidence="3">
    <location>
        <begin position="24"/>
        <end position="485"/>
    </location>
</feature>